<gene>
    <name evidence="2" type="ORF">A2856_02195</name>
</gene>
<dbReference type="Proteomes" id="UP000177885">
    <property type="component" value="Unassembled WGS sequence"/>
</dbReference>
<dbReference type="STRING" id="1802385.A2856_02195"/>
<dbReference type="EMBL" id="MGDT01000007">
    <property type="protein sequence ID" value="OGL66480.1"/>
    <property type="molecule type" value="Genomic_DNA"/>
</dbReference>
<evidence type="ECO:0000313" key="2">
    <source>
        <dbReference type="EMBL" id="OGL66480.1"/>
    </source>
</evidence>
<dbReference type="AlphaFoldDB" id="A0A1F7TKH2"/>
<feature type="transmembrane region" description="Helical" evidence="1">
    <location>
        <begin position="33"/>
        <end position="52"/>
    </location>
</feature>
<dbReference type="InterPro" id="IPR014509">
    <property type="entry name" value="YjdF-like"/>
</dbReference>
<sequence>MTIARALAVMAAIYVAQIVLVESLDIYSRWPDFDVLMHFLGGAGAGLLGIALHERWTTRKHREELPRAYHGLFVIGVVMGIALAWEFHEFILDALNAGSEGWRLMQPSIADTMLDLLMGLVGGGAVFAWYSKNKR</sequence>
<reference evidence="2 3" key="1">
    <citation type="journal article" date="2016" name="Nat. Commun.">
        <title>Thousands of microbial genomes shed light on interconnected biogeochemical processes in an aquifer system.</title>
        <authorList>
            <person name="Anantharaman K."/>
            <person name="Brown C.T."/>
            <person name="Hug L.A."/>
            <person name="Sharon I."/>
            <person name="Castelle C.J."/>
            <person name="Probst A.J."/>
            <person name="Thomas B.C."/>
            <person name="Singh A."/>
            <person name="Wilkins M.J."/>
            <person name="Karaoz U."/>
            <person name="Brodie E.L."/>
            <person name="Williams K.H."/>
            <person name="Hubbard S.S."/>
            <person name="Banfield J.F."/>
        </authorList>
    </citation>
    <scope>NUCLEOTIDE SEQUENCE [LARGE SCALE GENOMIC DNA]</scope>
</reference>
<keyword evidence="1" id="KW-1133">Transmembrane helix</keyword>
<name>A0A1F7TKH2_9BACT</name>
<keyword evidence="1" id="KW-0812">Transmembrane</keyword>
<keyword evidence="1" id="KW-0472">Membrane</keyword>
<evidence type="ECO:0008006" key="4">
    <source>
        <dbReference type="Google" id="ProtNLM"/>
    </source>
</evidence>
<evidence type="ECO:0000256" key="1">
    <source>
        <dbReference type="SAM" id="Phobius"/>
    </source>
</evidence>
<proteinExistence type="predicted"/>
<evidence type="ECO:0000313" key="3">
    <source>
        <dbReference type="Proteomes" id="UP000177885"/>
    </source>
</evidence>
<accession>A0A1F7TKH2</accession>
<dbReference type="Pfam" id="PF09997">
    <property type="entry name" value="DUF2238"/>
    <property type="match status" value="1"/>
</dbReference>
<feature type="transmembrane region" description="Helical" evidence="1">
    <location>
        <begin position="112"/>
        <end position="130"/>
    </location>
</feature>
<feature type="transmembrane region" description="Helical" evidence="1">
    <location>
        <begin position="72"/>
        <end position="92"/>
    </location>
</feature>
<protein>
    <recommendedName>
        <fullName evidence="4">VanZ-like domain-containing protein</fullName>
    </recommendedName>
</protein>
<comment type="caution">
    <text evidence="2">The sequence shown here is derived from an EMBL/GenBank/DDBJ whole genome shotgun (WGS) entry which is preliminary data.</text>
</comment>
<organism evidence="2 3">
    <name type="scientific">Candidatus Uhrbacteria bacterium RIFCSPHIGHO2_01_FULL_63_20</name>
    <dbReference type="NCBI Taxonomy" id="1802385"/>
    <lineage>
        <taxon>Bacteria</taxon>
        <taxon>Candidatus Uhriibacteriota</taxon>
    </lineage>
</organism>